<organism evidence="2 3">
    <name type="scientific">Winogradskyella flava</name>
    <dbReference type="NCBI Taxonomy" id="1884876"/>
    <lineage>
        <taxon>Bacteria</taxon>
        <taxon>Pseudomonadati</taxon>
        <taxon>Bacteroidota</taxon>
        <taxon>Flavobacteriia</taxon>
        <taxon>Flavobacteriales</taxon>
        <taxon>Flavobacteriaceae</taxon>
        <taxon>Winogradskyella</taxon>
    </lineage>
</organism>
<keyword evidence="1" id="KW-0472">Membrane</keyword>
<keyword evidence="3" id="KW-1185">Reference proteome</keyword>
<name>A0A842ISH8_9FLAO</name>
<sequence length="178" mass="20369">MSQSKTDRLQSIGTVFAIVISVIAMFTSIYEANIMKSQQKAMVWPYINTSQNYNGQGFNISVYNNGTGPAIIKSVEITYKGIPLKDLNSLLDSLKPDRTFGYDVIRSNNINKYVFKSGEEKILFGFEWTDETRQALENAKYLDIKIAYESVLGDYWVYDSKTDSNEQKKFNAKIEYDN</sequence>
<dbReference type="Proteomes" id="UP000533900">
    <property type="component" value="Unassembled WGS sequence"/>
</dbReference>
<accession>A0A842ISH8</accession>
<evidence type="ECO:0000313" key="3">
    <source>
        <dbReference type="Proteomes" id="UP000533900"/>
    </source>
</evidence>
<keyword evidence="1" id="KW-1133">Transmembrane helix</keyword>
<feature type="transmembrane region" description="Helical" evidence="1">
    <location>
        <begin position="12"/>
        <end position="30"/>
    </location>
</feature>
<comment type="caution">
    <text evidence="2">The sequence shown here is derived from an EMBL/GenBank/DDBJ whole genome shotgun (WGS) entry which is preliminary data.</text>
</comment>
<evidence type="ECO:0000313" key="2">
    <source>
        <dbReference type="EMBL" id="MBC2845841.1"/>
    </source>
</evidence>
<reference evidence="2" key="1">
    <citation type="submission" date="2020-08" db="EMBL/GenBank/DDBJ databases">
        <title>Winogradskyella ouciana sp. nov., isolated from the hadal seawater of the Mariana Trench.</title>
        <authorList>
            <person name="He X."/>
        </authorList>
    </citation>
    <scope>NUCLEOTIDE SEQUENCE [LARGE SCALE GENOMIC DNA]</scope>
    <source>
        <strain evidence="2">KCTC 52348</strain>
    </source>
</reference>
<protein>
    <submittedName>
        <fullName evidence="2">Uncharacterized protein</fullName>
    </submittedName>
</protein>
<keyword evidence="1" id="KW-0812">Transmembrane</keyword>
<dbReference type="AlphaFoldDB" id="A0A842ISH8"/>
<dbReference type="EMBL" id="JACLCP010000003">
    <property type="protein sequence ID" value="MBC2845841.1"/>
    <property type="molecule type" value="Genomic_DNA"/>
</dbReference>
<proteinExistence type="predicted"/>
<dbReference type="RefSeq" id="WP_185789551.1">
    <property type="nucleotide sequence ID" value="NZ_JACLCP010000003.1"/>
</dbReference>
<evidence type="ECO:0000256" key="1">
    <source>
        <dbReference type="SAM" id="Phobius"/>
    </source>
</evidence>
<gene>
    <name evidence="2" type="ORF">H7F21_12110</name>
</gene>